<reference evidence="2 3" key="1">
    <citation type="journal article" date="2004" name="Nucleic Acids Res.">
        <title>Thermoadaptation trait revealed by the genome sequence of thermophilic Geobacillus kaustophilus.</title>
        <authorList>
            <person name="Takami H."/>
            <person name="Takaki Y."/>
            <person name="Chee G.J."/>
            <person name="Nishi S."/>
            <person name="Shimamura S."/>
            <person name="Suzuki H."/>
            <person name="Matsui S."/>
            <person name="Uchiyama I."/>
        </authorList>
    </citation>
    <scope>NUCLEOTIDE SEQUENCE [LARGE SCALE GENOMIC DNA]</scope>
    <source>
        <strain evidence="2 3">HTA426</strain>
    </source>
</reference>
<keyword evidence="3" id="KW-1185">Reference proteome</keyword>
<accession>Q5KUR1</accession>
<gene>
    <name evidence="2" type="ordered locus">GK3290</name>
</gene>
<evidence type="ECO:0000256" key="1">
    <source>
        <dbReference type="SAM" id="MobiDB-lite"/>
    </source>
</evidence>
<dbReference type="HOGENOM" id="CLU_3099255_0_0_9"/>
<protein>
    <submittedName>
        <fullName evidence="2">Uncharacterized protein</fullName>
    </submittedName>
</protein>
<dbReference type="KEGG" id="gka:GK3290"/>
<evidence type="ECO:0000313" key="2">
    <source>
        <dbReference type="EMBL" id="BAD77575.1"/>
    </source>
</evidence>
<dbReference type="EMBL" id="BA000043">
    <property type="protein sequence ID" value="BAD77575.1"/>
    <property type="molecule type" value="Genomic_DNA"/>
</dbReference>
<dbReference type="AlphaFoldDB" id="Q5KUR1"/>
<proteinExistence type="predicted"/>
<evidence type="ECO:0000313" key="3">
    <source>
        <dbReference type="Proteomes" id="UP000001172"/>
    </source>
</evidence>
<sequence length="51" mass="6196">MYFLHLSTMPFLCACNNFFKRIFRFSVQFPYPSSPMRRQSTSERSVSRWIP</sequence>
<dbReference type="Proteomes" id="UP000001172">
    <property type="component" value="Chromosome"/>
</dbReference>
<feature type="region of interest" description="Disordered" evidence="1">
    <location>
        <begin position="32"/>
        <end position="51"/>
    </location>
</feature>
<name>Q5KUR1_GEOKA</name>
<organism evidence="2 3">
    <name type="scientific">Geobacillus kaustophilus (strain HTA426)</name>
    <dbReference type="NCBI Taxonomy" id="235909"/>
    <lineage>
        <taxon>Bacteria</taxon>
        <taxon>Bacillati</taxon>
        <taxon>Bacillota</taxon>
        <taxon>Bacilli</taxon>
        <taxon>Bacillales</taxon>
        <taxon>Anoxybacillaceae</taxon>
        <taxon>Geobacillus</taxon>
        <taxon>Geobacillus thermoleovorans group</taxon>
    </lineage>
</organism>